<evidence type="ECO:0000313" key="2">
    <source>
        <dbReference type="Proteomes" id="UP000267606"/>
    </source>
</evidence>
<reference evidence="1 2" key="2">
    <citation type="submission" date="2018-11" db="EMBL/GenBank/DDBJ databases">
        <authorList>
            <consortium name="Pathogen Informatics"/>
        </authorList>
    </citation>
    <scope>NUCLEOTIDE SEQUENCE [LARGE SCALE GENOMIC DNA]</scope>
</reference>
<protein>
    <submittedName>
        <fullName evidence="3">Copine domain-containing protein</fullName>
    </submittedName>
</protein>
<reference evidence="3" key="1">
    <citation type="submission" date="2016-06" db="UniProtKB">
        <authorList>
            <consortium name="WormBaseParasite"/>
        </authorList>
    </citation>
    <scope>IDENTIFICATION</scope>
</reference>
<organism evidence="3">
    <name type="scientific">Onchocerca flexuosa</name>
    <dbReference type="NCBI Taxonomy" id="387005"/>
    <lineage>
        <taxon>Eukaryota</taxon>
        <taxon>Metazoa</taxon>
        <taxon>Ecdysozoa</taxon>
        <taxon>Nematoda</taxon>
        <taxon>Chromadorea</taxon>
        <taxon>Rhabditida</taxon>
        <taxon>Spirurina</taxon>
        <taxon>Spiruromorpha</taxon>
        <taxon>Filarioidea</taxon>
        <taxon>Onchocercidae</taxon>
        <taxon>Onchocerca</taxon>
    </lineage>
</organism>
<keyword evidence="2" id="KW-1185">Reference proteome</keyword>
<evidence type="ECO:0000313" key="3">
    <source>
        <dbReference type="WBParaSite" id="OFLC_0000279601-mRNA-1"/>
    </source>
</evidence>
<proteinExistence type="predicted"/>
<name>A0A183H5N7_9BILA</name>
<sequence length="67" mass="7207">MCGRLCHLGDIASHLDDIASVNGQFNLQSIRLGFGEPEQEQARETLVEVVFGMGVKDSSNNPAFGSL</sequence>
<evidence type="ECO:0000313" key="1">
    <source>
        <dbReference type="EMBL" id="VDO34267.1"/>
    </source>
</evidence>
<dbReference type="WBParaSite" id="OFLC_0000279601-mRNA-1">
    <property type="protein sequence ID" value="OFLC_0000279601-mRNA-1"/>
    <property type="gene ID" value="OFLC_0000279601"/>
</dbReference>
<gene>
    <name evidence="1" type="ORF">OFLC_LOCUS2797</name>
</gene>
<dbReference type="EMBL" id="UZAJ01001700">
    <property type="protein sequence ID" value="VDO34267.1"/>
    <property type="molecule type" value="Genomic_DNA"/>
</dbReference>
<accession>A0A183H5N7</accession>
<dbReference type="AlphaFoldDB" id="A0A183H5N7"/>
<dbReference type="Proteomes" id="UP000267606">
    <property type="component" value="Unassembled WGS sequence"/>
</dbReference>